<dbReference type="PRINTS" id="PR00039">
    <property type="entry name" value="HTHLYSR"/>
</dbReference>
<keyword evidence="4" id="KW-0804">Transcription</keyword>
<comment type="similarity">
    <text evidence="1">Belongs to the LysR transcriptional regulatory family.</text>
</comment>
<evidence type="ECO:0000313" key="7">
    <source>
        <dbReference type="Proteomes" id="UP000267535"/>
    </source>
</evidence>
<dbReference type="Pfam" id="PF03466">
    <property type="entry name" value="LysR_substrate"/>
    <property type="match status" value="1"/>
</dbReference>
<dbReference type="InterPro" id="IPR005119">
    <property type="entry name" value="LysR_subst-bd"/>
</dbReference>
<dbReference type="GO" id="GO:0003700">
    <property type="term" value="F:DNA-binding transcription factor activity"/>
    <property type="evidence" value="ECO:0007669"/>
    <property type="project" value="InterPro"/>
</dbReference>
<evidence type="ECO:0000256" key="1">
    <source>
        <dbReference type="ARBA" id="ARBA00009437"/>
    </source>
</evidence>
<organism evidence="6 7">
    <name type="scientific">Amphritea balenae</name>
    <dbReference type="NCBI Taxonomy" id="452629"/>
    <lineage>
        <taxon>Bacteria</taxon>
        <taxon>Pseudomonadati</taxon>
        <taxon>Pseudomonadota</taxon>
        <taxon>Gammaproteobacteria</taxon>
        <taxon>Oceanospirillales</taxon>
        <taxon>Oceanospirillaceae</taxon>
        <taxon>Amphritea</taxon>
    </lineage>
</organism>
<dbReference type="SUPFAM" id="SSF46785">
    <property type="entry name" value="Winged helix' DNA-binding domain"/>
    <property type="match status" value="1"/>
</dbReference>
<evidence type="ECO:0000256" key="3">
    <source>
        <dbReference type="ARBA" id="ARBA00023125"/>
    </source>
</evidence>
<dbReference type="InterPro" id="IPR050950">
    <property type="entry name" value="HTH-type_LysR_regulators"/>
</dbReference>
<dbReference type="GO" id="GO:0005829">
    <property type="term" value="C:cytosol"/>
    <property type="evidence" value="ECO:0007669"/>
    <property type="project" value="TreeGrafter"/>
</dbReference>
<dbReference type="Gene3D" id="3.40.190.10">
    <property type="entry name" value="Periplasmic binding protein-like II"/>
    <property type="match status" value="2"/>
</dbReference>
<evidence type="ECO:0000256" key="4">
    <source>
        <dbReference type="ARBA" id="ARBA00023163"/>
    </source>
</evidence>
<keyword evidence="7" id="KW-1185">Reference proteome</keyword>
<dbReference type="InterPro" id="IPR036388">
    <property type="entry name" value="WH-like_DNA-bd_sf"/>
</dbReference>
<comment type="caution">
    <text evidence="6">The sequence shown here is derived from an EMBL/GenBank/DDBJ whole genome shotgun (WGS) entry which is preliminary data.</text>
</comment>
<dbReference type="InterPro" id="IPR036390">
    <property type="entry name" value="WH_DNA-bd_sf"/>
</dbReference>
<keyword evidence="2" id="KW-0805">Transcription regulation</keyword>
<dbReference type="GO" id="GO:0003677">
    <property type="term" value="F:DNA binding"/>
    <property type="evidence" value="ECO:0007669"/>
    <property type="project" value="UniProtKB-KW"/>
</dbReference>
<proteinExistence type="inferred from homology"/>
<protein>
    <submittedName>
        <fullName evidence="6">LysR family transcriptional regulator</fullName>
    </submittedName>
</protein>
<sequence>MSLKTLKTLCAIAQQGSFAAAGDKLGLTQAAVSIQVRQLEEQLGTKLFDRIGRNQVLNHDGRKVLQRAEQIVALYAQLGDGLGDAGQFSGELLLGAVFSIQTGPLGPVLARLRDRYPQLKIKVLRGMSIDLAQRLESGELDAVLITEPQQRVPPEYEWSTLEKEPFYVVAHHEIAPQSDVELLSSQPFIRLDPRAWAGSMIDSELRRRNIIPDEVMELDSLQAALMMVEQKLGVTVMALGRDQAEYLQQRFCLVPFGEPVIHRNIGLYQRRNHSRKRLVGALLDEFAGDNSIVKK</sequence>
<dbReference type="Pfam" id="PF00126">
    <property type="entry name" value="HTH_1"/>
    <property type="match status" value="1"/>
</dbReference>
<evidence type="ECO:0000259" key="5">
    <source>
        <dbReference type="PROSITE" id="PS50931"/>
    </source>
</evidence>
<feature type="domain" description="HTH lysR-type" evidence="5">
    <location>
        <begin position="1"/>
        <end position="58"/>
    </location>
</feature>
<dbReference type="AlphaFoldDB" id="A0A3P1SWS1"/>
<evidence type="ECO:0000256" key="2">
    <source>
        <dbReference type="ARBA" id="ARBA00023015"/>
    </source>
</evidence>
<dbReference type="RefSeq" id="WP_124924653.1">
    <property type="nucleotide sequence ID" value="NZ_BMOH01000001.1"/>
</dbReference>
<dbReference type="OrthoDB" id="6654833at2"/>
<gene>
    <name evidence="6" type="ORF">EHS89_03215</name>
</gene>
<evidence type="ECO:0000313" key="6">
    <source>
        <dbReference type="EMBL" id="RRD01580.1"/>
    </source>
</evidence>
<dbReference type="EMBL" id="RQXV01000001">
    <property type="protein sequence ID" value="RRD01580.1"/>
    <property type="molecule type" value="Genomic_DNA"/>
</dbReference>
<keyword evidence="3" id="KW-0238">DNA-binding</keyword>
<dbReference type="Proteomes" id="UP000267535">
    <property type="component" value="Unassembled WGS sequence"/>
</dbReference>
<accession>A0A3P1SWS1</accession>
<dbReference type="PROSITE" id="PS50931">
    <property type="entry name" value="HTH_LYSR"/>
    <property type="match status" value="1"/>
</dbReference>
<dbReference type="InterPro" id="IPR000847">
    <property type="entry name" value="LysR_HTH_N"/>
</dbReference>
<dbReference type="Gene3D" id="1.10.10.10">
    <property type="entry name" value="Winged helix-like DNA-binding domain superfamily/Winged helix DNA-binding domain"/>
    <property type="match status" value="1"/>
</dbReference>
<dbReference type="FunFam" id="1.10.10.10:FF:000001">
    <property type="entry name" value="LysR family transcriptional regulator"/>
    <property type="match status" value="1"/>
</dbReference>
<dbReference type="SUPFAM" id="SSF53850">
    <property type="entry name" value="Periplasmic binding protein-like II"/>
    <property type="match status" value="1"/>
</dbReference>
<reference evidence="6 7" key="1">
    <citation type="submission" date="2018-11" db="EMBL/GenBank/DDBJ databases">
        <title>The draft genome sequence of Amphritea balenae JAMM 1525T.</title>
        <authorList>
            <person name="Fang Z."/>
            <person name="Zhang Y."/>
            <person name="Han X."/>
        </authorList>
    </citation>
    <scope>NUCLEOTIDE SEQUENCE [LARGE SCALE GENOMIC DNA]</scope>
    <source>
        <strain evidence="6 7">JAMM 1525</strain>
    </source>
</reference>
<dbReference type="PANTHER" id="PTHR30419">
    <property type="entry name" value="HTH-TYPE TRANSCRIPTIONAL REGULATOR YBHD"/>
    <property type="match status" value="1"/>
</dbReference>
<name>A0A3P1SWS1_9GAMM</name>